<dbReference type="Gene3D" id="3.30.540.10">
    <property type="entry name" value="Fructose-1,6-Bisphosphatase, subunit A, domain 1"/>
    <property type="match status" value="1"/>
</dbReference>
<dbReference type="GO" id="GO:0006020">
    <property type="term" value="P:inositol metabolic process"/>
    <property type="evidence" value="ECO:0007669"/>
    <property type="project" value="TreeGrafter"/>
</dbReference>
<dbReference type="PRINTS" id="PR00377">
    <property type="entry name" value="IMPHPHTASES"/>
</dbReference>
<dbReference type="EC" id="3.1.3.11" evidence="6"/>
<evidence type="ECO:0000256" key="3">
    <source>
        <dbReference type="ARBA" id="ARBA00022801"/>
    </source>
</evidence>
<feature type="binding site" evidence="5">
    <location>
        <position position="84"/>
    </location>
    <ligand>
        <name>Mg(2+)</name>
        <dbReference type="ChEBI" id="CHEBI:18420"/>
        <label>1</label>
        <note>catalytic</note>
    </ligand>
</feature>
<dbReference type="InterPro" id="IPR000760">
    <property type="entry name" value="Inositol_monophosphatase-like"/>
</dbReference>
<dbReference type="GO" id="GO:0008934">
    <property type="term" value="F:inositol monophosphate 1-phosphatase activity"/>
    <property type="evidence" value="ECO:0007669"/>
    <property type="project" value="TreeGrafter"/>
</dbReference>
<dbReference type="SUPFAM" id="SSF56655">
    <property type="entry name" value="Carbohydrate phosphatase"/>
    <property type="match status" value="1"/>
</dbReference>
<dbReference type="Proteomes" id="UP000244912">
    <property type="component" value="Unassembled WGS sequence"/>
</dbReference>
<dbReference type="EMBL" id="ONZF01000002">
    <property type="protein sequence ID" value="SPJ23464.1"/>
    <property type="molecule type" value="Genomic_DNA"/>
</dbReference>
<comment type="cofactor">
    <cofactor evidence="5">
        <name>Mg(2+)</name>
        <dbReference type="ChEBI" id="CHEBI:18420"/>
    </cofactor>
</comment>
<keyword evidence="2 5" id="KW-0479">Metal-binding</keyword>
<dbReference type="InterPro" id="IPR020550">
    <property type="entry name" value="Inositol_monophosphatase_CS"/>
</dbReference>
<dbReference type="GO" id="GO:0046854">
    <property type="term" value="P:phosphatidylinositol phosphate biosynthetic process"/>
    <property type="evidence" value="ECO:0007669"/>
    <property type="project" value="InterPro"/>
</dbReference>
<feature type="binding site" evidence="5">
    <location>
        <position position="86"/>
    </location>
    <ligand>
        <name>Mg(2+)</name>
        <dbReference type="ChEBI" id="CHEBI:18420"/>
        <label>1</label>
        <note>catalytic</note>
    </ligand>
</feature>
<reference evidence="6 7" key="1">
    <citation type="submission" date="2018-03" db="EMBL/GenBank/DDBJ databases">
        <authorList>
            <person name="Keele B.F."/>
        </authorList>
    </citation>
    <scope>NUCLEOTIDE SEQUENCE [LARGE SCALE GENOMIC DNA]</scope>
    <source>
        <strain evidence="6 7">CECT 8504</strain>
    </source>
</reference>
<evidence type="ECO:0000256" key="4">
    <source>
        <dbReference type="ARBA" id="ARBA00022842"/>
    </source>
</evidence>
<dbReference type="Pfam" id="PF00459">
    <property type="entry name" value="Inositol_P"/>
    <property type="match status" value="1"/>
</dbReference>
<protein>
    <submittedName>
        <fullName evidence="6">Fructose-1, 6-bisphosphatase/inositol-1-monophosphatase</fullName>
        <ecNumber evidence="6">3.1.3.11</ecNumber>
    </submittedName>
</protein>
<dbReference type="CDD" id="cd01638">
    <property type="entry name" value="CysQ"/>
    <property type="match status" value="1"/>
</dbReference>
<accession>A0A2R8BTH3</accession>
<dbReference type="OrthoDB" id="9785695at2"/>
<evidence type="ECO:0000256" key="2">
    <source>
        <dbReference type="ARBA" id="ARBA00022723"/>
    </source>
</evidence>
<evidence type="ECO:0000313" key="7">
    <source>
        <dbReference type="Proteomes" id="UP000244912"/>
    </source>
</evidence>
<comment type="similarity">
    <text evidence="1">Belongs to the inositol monophosphatase superfamily.</text>
</comment>
<dbReference type="PROSITE" id="PS00629">
    <property type="entry name" value="IMP_1"/>
    <property type="match status" value="1"/>
</dbReference>
<keyword evidence="3 6" id="KW-0378">Hydrolase</keyword>
<evidence type="ECO:0000256" key="1">
    <source>
        <dbReference type="ARBA" id="ARBA00009759"/>
    </source>
</evidence>
<keyword evidence="7" id="KW-1185">Reference proteome</keyword>
<organism evidence="6 7">
    <name type="scientific">Palleronia abyssalis</name>
    <dbReference type="NCBI Taxonomy" id="1501240"/>
    <lineage>
        <taxon>Bacteria</taxon>
        <taxon>Pseudomonadati</taxon>
        <taxon>Pseudomonadota</taxon>
        <taxon>Alphaproteobacteria</taxon>
        <taxon>Rhodobacterales</taxon>
        <taxon>Roseobacteraceae</taxon>
        <taxon>Palleronia</taxon>
    </lineage>
</organism>
<dbReference type="PANTHER" id="PTHR20854:SF4">
    <property type="entry name" value="INOSITOL-1-MONOPHOSPHATASE-RELATED"/>
    <property type="match status" value="1"/>
</dbReference>
<evidence type="ECO:0000256" key="5">
    <source>
        <dbReference type="PIRSR" id="PIRSR600760-2"/>
    </source>
</evidence>
<dbReference type="GO" id="GO:0042132">
    <property type="term" value="F:fructose 1,6-bisphosphate 1-phosphatase activity"/>
    <property type="evidence" value="ECO:0007669"/>
    <property type="project" value="UniProtKB-EC"/>
</dbReference>
<dbReference type="PANTHER" id="PTHR20854">
    <property type="entry name" value="INOSITOL MONOPHOSPHATASE"/>
    <property type="match status" value="1"/>
</dbReference>
<dbReference type="GO" id="GO:0007165">
    <property type="term" value="P:signal transduction"/>
    <property type="evidence" value="ECO:0007669"/>
    <property type="project" value="TreeGrafter"/>
</dbReference>
<dbReference type="Gene3D" id="3.40.190.80">
    <property type="match status" value="1"/>
</dbReference>
<name>A0A2R8BTH3_9RHOB</name>
<dbReference type="InterPro" id="IPR020583">
    <property type="entry name" value="Inositol_monoP_metal-BS"/>
</dbReference>
<evidence type="ECO:0000313" key="6">
    <source>
        <dbReference type="EMBL" id="SPJ23464.1"/>
    </source>
</evidence>
<proteinExistence type="inferred from homology"/>
<dbReference type="PROSITE" id="PS00630">
    <property type="entry name" value="IMP_2"/>
    <property type="match status" value="1"/>
</dbReference>
<dbReference type="AlphaFoldDB" id="A0A2R8BTH3"/>
<feature type="binding site" evidence="5">
    <location>
        <position position="66"/>
    </location>
    <ligand>
        <name>Mg(2+)</name>
        <dbReference type="ChEBI" id="CHEBI:18420"/>
        <label>1</label>
        <note>catalytic</note>
    </ligand>
</feature>
<feature type="binding site" evidence="5">
    <location>
        <position position="87"/>
    </location>
    <ligand>
        <name>Mg(2+)</name>
        <dbReference type="ChEBI" id="CHEBI:18420"/>
        <label>1</label>
        <note>catalytic</note>
    </ligand>
</feature>
<dbReference type="RefSeq" id="WP_108893292.1">
    <property type="nucleotide sequence ID" value="NZ_ONZF01000002.1"/>
</dbReference>
<gene>
    <name evidence="6" type="primary">suhB_1</name>
    <name evidence="6" type="ORF">PAA8504_01275</name>
</gene>
<sequence>MPATDLALLIDAAHAAGQIALSHWQRDPKTWTKTDASPVSAADLAVDLALRDALLSARPAYGWMSEETPDDPTRLRAEHCFILDPIDGTRAFLKGEPTWAVSLAVTTGSQPTAAVIHLPARNLTYTADATGAWCNGIPLQASTHSAPDGARTLGNKAAFATHNWDGVPAFDRAFRPSMAYRLACVAQGKADAMLTLHRAWEWDIAAGALIAASAGAAVTDRRGGPLLFNSPQRTTDGVIAANPTLSAAIRARLA</sequence>
<feature type="binding site" evidence="5">
    <location>
        <position position="203"/>
    </location>
    <ligand>
        <name>Mg(2+)</name>
        <dbReference type="ChEBI" id="CHEBI:18420"/>
        <label>1</label>
        <note>catalytic</note>
    </ligand>
</feature>
<keyword evidence="4 5" id="KW-0460">Magnesium</keyword>
<dbReference type="GO" id="GO:0046872">
    <property type="term" value="F:metal ion binding"/>
    <property type="evidence" value="ECO:0007669"/>
    <property type="project" value="UniProtKB-KW"/>
</dbReference>